<dbReference type="EMBL" id="JAGSOY010000013">
    <property type="protein sequence ID" value="MBU2711026.1"/>
    <property type="molecule type" value="Genomic_DNA"/>
</dbReference>
<dbReference type="Proteomes" id="UP000690515">
    <property type="component" value="Unassembled WGS sequence"/>
</dbReference>
<evidence type="ECO:0000313" key="1">
    <source>
        <dbReference type="EMBL" id="MBU2711026.1"/>
    </source>
</evidence>
<protein>
    <submittedName>
        <fullName evidence="1">MepB family protein</fullName>
    </submittedName>
</protein>
<comment type="caution">
    <text evidence="1">The sequence shown here is derived from an EMBL/GenBank/DDBJ whole genome shotgun (WGS) entry which is preliminary data.</text>
</comment>
<gene>
    <name evidence="1" type="ORF">KCG35_08140</name>
</gene>
<evidence type="ECO:0000313" key="2">
    <source>
        <dbReference type="Proteomes" id="UP000690515"/>
    </source>
</evidence>
<proteinExistence type="predicted"/>
<sequence length="46" mass="5373">MSIRQQKVSVNFRLSKGNEEKIGKFRALWKADDDNVIAHFSYFINA</sequence>
<name>A0ABS5ZAE3_9GAMM</name>
<keyword evidence="2" id="KW-1185">Reference proteome</keyword>
<organism evidence="1 2">
    <name type="scientific">Zooshikella harenae</name>
    <dbReference type="NCBI Taxonomy" id="2827238"/>
    <lineage>
        <taxon>Bacteria</taxon>
        <taxon>Pseudomonadati</taxon>
        <taxon>Pseudomonadota</taxon>
        <taxon>Gammaproteobacteria</taxon>
        <taxon>Oceanospirillales</taxon>
        <taxon>Zooshikellaceae</taxon>
        <taxon>Zooshikella</taxon>
    </lineage>
</organism>
<accession>A0ABS5ZAE3</accession>
<reference evidence="1 2" key="1">
    <citation type="submission" date="2021-04" db="EMBL/GenBank/DDBJ databases">
        <authorList>
            <person name="Pira H."/>
            <person name="Risdian C."/>
            <person name="Wink J."/>
        </authorList>
    </citation>
    <scope>NUCLEOTIDE SEQUENCE [LARGE SCALE GENOMIC DNA]</scope>
    <source>
        <strain evidence="1 2">WH53</strain>
    </source>
</reference>